<reference evidence="3 4" key="1">
    <citation type="submission" date="2015-11" db="EMBL/GenBank/DDBJ databases">
        <title>Genome sequences of Lysobacter enzymogenes strain C3 and Lysobacter antibioticus ATCC 29479.</title>
        <authorList>
            <person name="Kobayashi D.Y."/>
        </authorList>
    </citation>
    <scope>NUCLEOTIDE SEQUENCE [LARGE SCALE GENOMIC DNA]</scope>
    <source>
        <strain evidence="3 4">C3</strain>
    </source>
</reference>
<keyword evidence="2" id="KW-0812">Transmembrane</keyword>
<sequence>MVAACAAPTGASDGSCASVGATRVATAKPQQRRRFRRRRDAAVAVRAIAAKAASGAAYWIRRSIDDLNSNRPLNSTLCVWGNTGRARFM</sequence>
<name>A0A0S2DR50_LYSEN</name>
<evidence type="ECO:0000313" key="3">
    <source>
        <dbReference type="EMBL" id="ALN60799.1"/>
    </source>
</evidence>
<dbReference type="KEGG" id="lez:GLE_5458"/>
<dbReference type="PATRIC" id="fig|69.6.peg.5373"/>
<keyword evidence="2" id="KW-0472">Membrane</keyword>
<dbReference type="STRING" id="69.GLE_5458"/>
<gene>
    <name evidence="3" type="ORF">GLE_5458</name>
</gene>
<feature type="transmembrane region" description="Helical" evidence="2">
    <location>
        <begin position="41"/>
        <end position="60"/>
    </location>
</feature>
<dbReference type="EMBL" id="CP013140">
    <property type="protein sequence ID" value="ALN60799.1"/>
    <property type="molecule type" value="Genomic_DNA"/>
</dbReference>
<protein>
    <submittedName>
        <fullName evidence="3">Uncharacterized protein</fullName>
    </submittedName>
</protein>
<evidence type="ECO:0000313" key="4">
    <source>
        <dbReference type="Proteomes" id="UP000061569"/>
    </source>
</evidence>
<keyword evidence="2" id="KW-1133">Transmembrane helix</keyword>
<evidence type="ECO:0000256" key="2">
    <source>
        <dbReference type="SAM" id="Phobius"/>
    </source>
</evidence>
<evidence type="ECO:0000256" key="1">
    <source>
        <dbReference type="SAM" id="MobiDB-lite"/>
    </source>
</evidence>
<proteinExistence type="predicted"/>
<accession>A0A0S2DR50</accession>
<organism evidence="3 4">
    <name type="scientific">Lysobacter enzymogenes</name>
    <dbReference type="NCBI Taxonomy" id="69"/>
    <lineage>
        <taxon>Bacteria</taxon>
        <taxon>Pseudomonadati</taxon>
        <taxon>Pseudomonadota</taxon>
        <taxon>Gammaproteobacteria</taxon>
        <taxon>Lysobacterales</taxon>
        <taxon>Lysobacteraceae</taxon>
        <taxon>Lysobacter</taxon>
    </lineage>
</organism>
<dbReference type="Proteomes" id="UP000061569">
    <property type="component" value="Chromosome"/>
</dbReference>
<feature type="region of interest" description="Disordered" evidence="1">
    <location>
        <begin position="1"/>
        <end position="36"/>
    </location>
</feature>
<dbReference type="AlphaFoldDB" id="A0A0S2DR50"/>